<feature type="transmembrane region" description="Helical" evidence="6">
    <location>
        <begin position="278"/>
        <end position="298"/>
    </location>
</feature>
<dbReference type="Proteomes" id="UP000293764">
    <property type="component" value="Unassembled WGS sequence"/>
</dbReference>
<dbReference type="PANTHER" id="PTHR23523:SF2">
    <property type="entry name" value="2-NITROIMIDAZOLE TRANSPORTER"/>
    <property type="match status" value="1"/>
</dbReference>
<dbReference type="InterPro" id="IPR036259">
    <property type="entry name" value="MFS_trans_sf"/>
</dbReference>
<organism evidence="8 9">
    <name type="scientific">Pengzhenrongella frigida</name>
    <dbReference type="NCBI Taxonomy" id="1259133"/>
    <lineage>
        <taxon>Bacteria</taxon>
        <taxon>Bacillati</taxon>
        <taxon>Actinomycetota</taxon>
        <taxon>Actinomycetes</taxon>
        <taxon>Micrococcales</taxon>
        <taxon>Pengzhenrongella</taxon>
    </lineage>
</organism>
<keyword evidence="2 6" id="KW-0812">Transmembrane</keyword>
<protein>
    <submittedName>
        <fullName evidence="8">MFS transporter</fullName>
    </submittedName>
</protein>
<accession>A0A4Q5N3P5</accession>
<dbReference type="GO" id="GO:0005886">
    <property type="term" value="C:plasma membrane"/>
    <property type="evidence" value="ECO:0007669"/>
    <property type="project" value="UniProtKB-SubCell"/>
</dbReference>
<feature type="transmembrane region" description="Helical" evidence="6">
    <location>
        <begin position="252"/>
        <end position="271"/>
    </location>
</feature>
<feature type="transmembrane region" description="Helical" evidence="6">
    <location>
        <begin position="333"/>
        <end position="359"/>
    </location>
</feature>
<feature type="transmembrane region" description="Helical" evidence="6">
    <location>
        <begin position="106"/>
        <end position="124"/>
    </location>
</feature>
<dbReference type="EMBL" id="SDWW01000029">
    <property type="protein sequence ID" value="RYV50641.1"/>
    <property type="molecule type" value="Genomic_DNA"/>
</dbReference>
<feature type="transmembrane region" description="Helical" evidence="6">
    <location>
        <begin position="82"/>
        <end position="100"/>
    </location>
</feature>
<keyword evidence="9" id="KW-1185">Reference proteome</keyword>
<comment type="subcellular location">
    <subcellularLocation>
        <location evidence="1">Cell membrane</location>
        <topology evidence="1">Multi-pass membrane protein</topology>
    </subcellularLocation>
</comment>
<name>A0A4Q5N3P5_9MICO</name>
<dbReference type="OrthoDB" id="5317164at2"/>
<evidence type="ECO:0000256" key="2">
    <source>
        <dbReference type="ARBA" id="ARBA00022692"/>
    </source>
</evidence>
<feature type="transmembrane region" description="Helical" evidence="6">
    <location>
        <begin position="12"/>
        <end position="38"/>
    </location>
</feature>
<sequence length="421" mass="43494">MTALTVRRPWRGRWVAVIGVVLVGLNLRIAVAAVSPILTAVRADVALTDPQIGILGTIPVVSFAVFGSLAPLLARRFGLEQVLVAAMAASAIGEIVRATTSTPAGFLAWTVIALAGMGMGNVLLPPLVKRYFPDRIGAMTAVYSMAMAFSTTIPALLAVPVAEAIGWRLTLASWSLVGLVAVVPWVVVIVRTVVARPASPPRRAPGRVTRTPLAWGLAILFGMNSLNVYAVFAWLPLVLADAGLTADDGGRWLALFAILALPGSFVVPPLAARMRNALPLVLALAACFVVGYLGLIFSPSRGTAVWIVFLGLAPSVFPLVITLLSLRTRTAAGAVALSGFVQGIGYAAAALGPLLVGILHGATGTWTAALAFLIGTVVVLAVAGVVACRPGMLEDLWGPRGGDAAPDAPEDQPAVVAAPLR</sequence>
<feature type="domain" description="Major facilitator superfamily (MFS) profile" evidence="7">
    <location>
        <begin position="12"/>
        <end position="393"/>
    </location>
</feature>
<feature type="transmembrane region" description="Helical" evidence="6">
    <location>
        <begin position="215"/>
        <end position="240"/>
    </location>
</feature>
<evidence type="ECO:0000259" key="7">
    <source>
        <dbReference type="PROSITE" id="PS50850"/>
    </source>
</evidence>
<feature type="region of interest" description="Disordered" evidence="5">
    <location>
        <begin position="402"/>
        <end position="421"/>
    </location>
</feature>
<comment type="caution">
    <text evidence="8">The sequence shown here is derived from an EMBL/GenBank/DDBJ whole genome shotgun (WGS) entry which is preliminary data.</text>
</comment>
<gene>
    <name evidence="8" type="ORF">EUA98_12355</name>
</gene>
<dbReference type="SUPFAM" id="SSF103473">
    <property type="entry name" value="MFS general substrate transporter"/>
    <property type="match status" value="1"/>
</dbReference>
<dbReference type="Pfam" id="PF07690">
    <property type="entry name" value="MFS_1"/>
    <property type="match status" value="1"/>
</dbReference>
<keyword evidence="4 6" id="KW-0472">Membrane</keyword>
<dbReference type="PANTHER" id="PTHR23523">
    <property type="match status" value="1"/>
</dbReference>
<evidence type="ECO:0000256" key="6">
    <source>
        <dbReference type="SAM" id="Phobius"/>
    </source>
</evidence>
<feature type="transmembrane region" description="Helical" evidence="6">
    <location>
        <begin position="136"/>
        <end position="159"/>
    </location>
</feature>
<dbReference type="InterPro" id="IPR020846">
    <property type="entry name" value="MFS_dom"/>
</dbReference>
<dbReference type="InterPro" id="IPR052524">
    <property type="entry name" value="MFS_Cyanate_Porter"/>
</dbReference>
<dbReference type="Gene3D" id="1.20.1250.20">
    <property type="entry name" value="MFS general substrate transporter like domains"/>
    <property type="match status" value="1"/>
</dbReference>
<dbReference type="GO" id="GO:0022857">
    <property type="term" value="F:transmembrane transporter activity"/>
    <property type="evidence" value="ECO:0007669"/>
    <property type="project" value="InterPro"/>
</dbReference>
<evidence type="ECO:0000313" key="9">
    <source>
        <dbReference type="Proteomes" id="UP000293764"/>
    </source>
</evidence>
<evidence type="ECO:0000256" key="3">
    <source>
        <dbReference type="ARBA" id="ARBA00022989"/>
    </source>
</evidence>
<dbReference type="RefSeq" id="WP_130102997.1">
    <property type="nucleotide sequence ID" value="NZ_SDWW01000029.1"/>
</dbReference>
<evidence type="ECO:0000256" key="4">
    <source>
        <dbReference type="ARBA" id="ARBA00023136"/>
    </source>
</evidence>
<feature type="transmembrane region" description="Helical" evidence="6">
    <location>
        <begin position="50"/>
        <end position="70"/>
    </location>
</feature>
<evidence type="ECO:0000313" key="8">
    <source>
        <dbReference type="EMBL" id="RYV50641.1"/>
    </source>
</evidence>
<proteinExistence type="predicted"/>
<dbReference type="InterPro" id="IPR011701">
    <property type="entry name" value="MFS"/>
</dbReference>
<evidence type="ECO:0000256" key="1">
    <source>
        <dbReference type="ARBA" id="ARBA00004651"/>
    </source>
</evidence>
<keyword evidence="3 6" id="KW-1133">Transmembrane helix</keyword>
<evidence type="ECO:0000256" key="5">
    <source>
        <dbReference type="SAM" id="MobiDB-lite"/>
    </source>
</evidence>
<dbReference type="AlphaFoldDB" id="A0A4Q5N3P5"/>
<feature type="transmembrane region" description="Helical" evidence="6">
    <location>
        <begin position="365"/>
        <end position="388"/>
    </location>
</feature>
<reference evidence="8 9" key="1">
    <citation type="submission" date="2019-01" db="EMBL/GenBank/DDBJ databases">
        <title>Novel species of Cellulomonas.</title>
        <authorList>
            <person name="Liu Q."/>
            <person name="Xin Y.-H."/>
        </authorList>
    </citation>
    <scope>NUCLEOTIDE SEQUENCE [LARGE SCALE GENOMIC DNA]</scope>
    <source>
        <strain evidence="8 9">HLT2-17</strain>
    </source>
</reference>
<feature type="transmembrane region" description="Helical" evidence="6">
    <location>
        <begin position="304"/>
        <end position="326"/>
    </location>
</feature>
<feature type="transmembrane region" description="Helical" evidence="6">
    <location>
        <begin position="171"/>
        <end position="194"/>
    </location>
</feature>
<dbReference type="PROSITE" id="PS50850">
    <property type="entry name" value="MFS"/>
    <property type="match status" value="1"/>
</dbReference>